<dbReference type="AlphaFoldDB" id="A0AB39Y906"/>
<name>A0AB39Y906_9ACTN</name>
<proteinExistence type="predicted"/>
<reference evidence="3" key="1">
    <citation type="submission" date="2024-08" db="EMBL/GenBank/DDBJ databases">
        <authorList>
            <person name="Yu S.T."/>
        </authorList>
    </citation>
    <scope>NUCLEOTIDE SEQUENCE</scope>
    <source>
        <strain evidence="3">R33</strain>
    </source>
</reference>
<dbReference type="EMBL" id="CP165727">
    <property type="protein sequence ID" value="XDV66493.1"/>
    <property type="molecule type" value="Genomic_DNA"/>
</dbReference>
<keyword evidence="2" id="KW-1133">Transmembrane helix</keyword>
<gene>
    <name evidence="3" type="ORF">AB5J51_27980</name>
</gene>
<sequence>MNDDGQNEPNEQNEPNRQQAQPFPADPRSDPRSDTRPQQPAAAPRLPPPRRGADWMFGGVYGTVLASALLAALDQEGDAFTPFYDASWVLVTACAAALAHGYSHHMAGHQAGSAAHRRRVLSRALWNERPMIVATLPTVLLLVVSGLADWGSYEVTAVGLGLNTALLFAWGSFVALRVGYRTGPALLMGLADATIGLAIIVANAVIK</sequence>
<keyword evidence="2" id="KW-0812">Transmembrane</keyword>
<accession>A0AB39Y906</accession>
<feature type="compositionally biased region" description="Low complexity" evidence="1">
    <location>
        <begin position="7"/>
        <end position="22"/>
    </location>
</feature>
<keyword evidence="2" id="KW-0472">Membrane</keyword>
<evidence type="ECO:0000256" key="2">
    <source>
        <dbReference type="SAM" id="Phobius"/>
    </source>
</evidence>
<feature type="transmembrane region" description="Helical" evidence="2">
    <location>
        <begin position="55"/>
        <end position="73"/>
    </location>
</feature>
<evidence type="ECO:0000256" key="1">
    <source>
        <dbReference type="SAM" id="MobiDB-lite"/>
    </source>
</evidence>
<feature type="transmembrane region" description="Helical" evidence="2">
    <location>
        <begin position="79"/>
        <end position="99"/>
    </location>
</feature>
<feature type="region of interest" description="Disordered" evidence="1">
    <location>
        <begin position="1"/>
        <end position="50"/>
    </location>
</feature>
<feature type="transmembrane region" description="Helical" evidence="2">
    <location>
        <begin position="157"/>
        <end position="178"/>
    </location>
</feature>
<evidence type="ECO:0000313" key="3">
    <source>
        <dbReference type="EMBL" id="XDV66493.1"/>
    </source>
</evidence>
<organism evidence="3">
    <name type="scientific">Streptomyces sp. R33</name>
    <dbReference type="NCBI Taxonomy" id="3238629"/>
    <lineage>
        <taxon>Bacteria</taxon>
        <taxon>Bacillati</taxon>
        <taxon>Actinomycetota</taxon>
        <taxon>Actinomycetes</taxon>
        <taxon>Kitasatosporales</taxon>
        <taxon>Streptomycetaceae</taxon>
        <taxon>Streptomyces</taxon>
    </lineage>
</organism>
<feature type="transmembrane region" description="Helical" evidence="2">
    <location>
        <begin position="185"/>
        <end position="206"/>
    </location>
</feature>
<protein>
    <submittedName>
        <fullName evidence="3">Uncharacterized protein</fullName>
    </submittedName>
</protein>
<feature type="transmembrane region" description="Helical" evidence="2">
    <location>
        <begin position="131"/>
        <end position="151"/>
    </location>
</feature>
<dbReference type="RefSeq" id="WP_369778953.1">
    <property type="nucleotide sequence ID" value="NZ_CP165727.1"/>
</dbReference>